<evidence type="ECO:0000313" key="2">
    <source>
        <dbReference type="EMBL" id="RKX69311.1"/>
    </source>
</evidence>
<dbReference type="Gene3D" id="3.30.70.670">
    <property type="entry name" value="Formiminotransferase, C-terminal subdomain"/>
    <property type="match status" value="1"/>
</dbReference>
<dbReference type="SUPFAM" id="SSF55116">
    <property type="entry name" value="Formiminotransferase domain of formiminotransferase-cyclodeaminase"/>
    <property type="match status" value="1"/>
</dbReference>
<evidence type="ECO:0000259" key="1">
    <source>
        <dbReference type="SMART" id="SM01221"/>
    </source>
</evidence>
<dbReference type="EMBL" id="QNBE01000092">
    <property type="protein sequence ID" value="RKX69311.1"/>
    <property type="molecule type" value="Genomic_DNA"/>
</dbReference>
<sequence>ANGKAIKIPGIFKAVKAVGWYIEEYGLAQVSINLTNYKISPPHLVFDECCRQAEKLGLRVTGSEIVGLVPLEAMLMAGRYYLEKQGKSPGVPEEELIDIAVKSLGLDQLYPFEPEKKIIEYTVAEPRRFETMRLRSFVNEVSLDSPTPGGGSVAALLGSLASALGSMVANLSYKDDKEMGKKGIQLQRMKDEFLRDIENDARAFDAVISAMRMKARTEEAKKEKEAKIRAAYLGAARVPLKVMERIVETLKLIGYIAEHGLLASISDAGVAARSSLACGEGAYLNVLINLKEAPDEEMKGKAESLLRQIRELSDQILDRVLSRLG</sequence>
<dbReference type="Gene3D" id="1.20.120.680">
    <property type="entry name" value="Formiminotetrahydrofolate cyclodeaminase monomer, up-and-down helical bundle"/>
    <property type="match status" value="1"/>
</dbReference>
<keyword evidence="2" id="KW-0808">Transferase</keyword>
<feature type="domain" description="Formiminotransferase C-terminal subdomain" evidence="1">
    <location>
        <begin position="2"/>
        <end position="122"/>
    </location>
</feature>
<feature type="non-terminal residue" evidence="2">
    <location>
        <position position="1"/>
    </location>
</feature>
<name>A0A660SH33_UNCW3</name>
<reference evidence="2 3" key="1">
    <citation type="submission" date="2018-06" db="EMBL/GenBank/DDBJ databases">
        <title>Extensive metabolic versatility and redundancy in microbially diverse, dynamic hydrothermal sediments.</title>
        <authorList>
            <person name="Dombrowski N."/>
            <person name="Teske A."/>
            <person name="Baker B.J."/>
        </authorList>
    </citation>
    <scope>NUCLEOTIDE SEQUENCE [LARGE SCALE GENOMIC DNA]</scope>
    <source>
        <strain evidence="2">B36_G15</strain>
    </source>
</reference>
<dbReference type="SMART" id="SM01221">
    <property type="entry name" value="FTCD"/>
    <property type="match status" value="1"/>
</dbReference>
<dbReference type="SUPFAM" id="SSF101262">
    <property type="entry name" value="Methenyltetrahydrofolate cyclohydrolase-like"/>
    <property type="match status" value="1"/>
</dbReference>
<evidence type="ECO:0000313" key="3">
    <source>
        <dbReference type="Proteomes" id="UP000268469"/>
    </source>
</evidence>
<dbReference type="InterPro" id="IPR036178">
    <property type="entry name" value="Formintransfe-cycloase-like_sf"/>
</dbReference>
<dbReference type="InterPro" id="IPR051623">
    <property type="entry name" value="FTCD"/>
</dbReference>
<dbReference type="Proteomes" id="UP000268469">
    <property type="component" value="Unassembled WGS sequence"/>
</dbReference>
<dbReference type="InterPro" id="IPR022384">
    <property type="entry name" value="FormiminoTrfase_cat_dom_sf"/>
</dbReference>
<dbReference type="InterPro" id="IPR013802">
    <property type="entry name" value="Formiminotransferase_C"/>
</dbReference>
<dbReference type="PANTHER" id="PTHR12234:SF0">
    <property type="entry name" value="FORMIMIDOYLTRANSFERASE-CYCLODEAMINASE"/>
    <property type="match status" value="1"/>
</dbReference>
<dbReference type="Pfam" id="PF04961">
    <property type="entry name" value="FTCD_C"/>
    <property type="match status" value="1"/>
</dbReference>
<accession>A0A660SH33</accession>
<dbReference type="Pfam" id="PF02971">
    <property type="entry name" value="FTCD"/>
    <property type="match status" value="1"/>
</dbReference>
<dbReference type="InterPro" id="IPR037070">
    <property type="entry name" value="Formiminotransferase_C_sf"/>
</dbReference>
<gene>
    <name evidence="2" type="ORF">DRP53_08535</name>
</gene>
<dbReference type="PANTHER" id="PTHR12234">
    <property type="entry name" value="FORMIMINOTRANSFERASE-CYCLODEAMINASE"/>
    <property type="match status" value="1"/>
</dbReference>
<comment type="caution">
    <text evidence="2">The sequence shown here is derived from an EMBL/GenBank/DDBJ whole genome shotgun (WGS) entry which is preliminary data.</text>
</comment>
<dbReference type="GO" id="GO:0005542">
    <property type="term" value="F:folic acid binding"/>
    <property type="evidence" value="ECO:0007669"/>
    <property type="project" value="InterPro"/>
</dbReference>
<dbReference type="AlphaFoldDB" id="A0A660SH33"/>
<organism evidence="2 3">
    <name type="scientific">candidate division WOR-3 bacterium</name>
    <dbReference type="NCBI Taxonomy" id="2052148"/>
    <lineage>
        <taxon>Bacteria</taxon>
        <taxon>Bacteria division WOR-3</taxon>
    </lineage>
</organism>
<dbReference type="InterPro" id="IPR007044">
    <property type="entry name" value="Cyclodeamin/CycHdrlase"/>
</dbReference>
<dbReference type="GO" id="GO:0016740">
    <property type="term" value="F:transferase activity"/>
    <property type="evidence" value="ECO:0007669"/>
    <property type="project" value="UniProtKB-KW"/>
</dbReference>
<proteinExistence type="predicted"/>
<protein>
    <submittedName>
        <fullName evidence="2">Glutamate formimidoyltransferase</fullName>
    </submittedName>
</protein>